<evidence type="ECO:0000259" key="2">
    <source>
        <dbReference type="SMART" id="SM00317"/>
    </source>
</evidence>
<dbReference type="PANTHER" id="PTHR12197:SF251">
    <property type="entry name" value="EG:BACR7C10.4 PROTEIN"/>
    <property type="match status" value="1"/>
</dbReference>
<dbReference type="Pfam" id="PF00856">
    <property type="entry name" value="SET"/>
    <property type="match status" value="1"/>
</dbReference>
<proteinExistence type="predicted"/>
<organism evidence="3 4">
    <name type="scientific">Prorocentrum cordatum</name>
    <dbReference type="NCBI Taxonomy" id="2364126"/>
    <lineage>
        <taxon>Eukaryota</taxon>
        <taxon>Sar</taxon>
        <taxon>Alveolata</taxon>
        <taxon>Dinophyceae</taxon>
        <taxon>Prorocentrales</taxon>
        <taxon>Prorocentraceae</taxon>
        <taxon>Prorocentrum</taxon>
    </lineage>
</organism>
<gene>
    <name evidence="3" type="ORF">PCOR1329_LOCUS56280</name>
</gene>
<feature type="compositionally biased region" description="Low complexity" evidence="1">
    <location>
        <begin position="485"/>
        <end position="504"/>
    </location>
</feature>
<comment type="caution">
    <text evidence="3">The sequence shown here is derived from an EMBL/GenBank/DDBJ whole genome shotgun (WGS) entry which is preliminary data.</text>
</comment>
<name>A0ABN9VAR1_9DINO</name>
<feature type="domain" description="SET" evidence="2">
    <location>
        <begin position="61"/>
        <end position="267"/>
    </location>
</feature>
<dbReference type="Proteomes" id="UP001189429">
    <property type="component" value="Unassembled WGS sequence"/>
</dbReference>
<dbReference type="InterPro" id="IPR050869">
    <property type="entry name" value="H3K4_H4K5_MeTrfase"/>
</dbReference>
<evidence type="ECO:0000313" key="4">
    <source>
        <dbReference type="Proteomes" id="UP001189429"/>
    </source>
</evidence>
<dbReference type="EMBL" id="CAUYUJ010016923">
    <property type="protein sequence ID" value="CAK0870086.1"/>
    <property type="molecule type" value="Genomic_DNA"/>
</dbReference>
<feature type="region of interest" description="Disordered" evidence="1">
    <location>
        <begin position="479"/>
        <end position="515"/>
    </location>
</feature>
<dbReference type="SMART" id="SM00317">
    <property type="entry name" value="SET"/>
    <property type="match status" value="1"/>
</dbReference>
<evidence type="ECO:0000256" key="1">
    <source>
        <dbReference type="SAM" id="MobiDB-lite"/>
    </source>
</evidence>
<keyword evidence="4" id="KW-1185">Reference proteome</keyword>
<dbReference type="CDD" id="cd20071">
    <property type="entry name" value="SET_SMYD"/>
    <property type="match status" value="1"/>
</dbReference>
<dbReference type="SUPFAM" id="SSF82199">
    <property type="entry name" value="SET domain"/>
    <property type="match status" value="1"/>
</dbReference>
<evidence type="ECO:0000313" key="3">
    <source>
        <dbReference type="EMBL" id="CAK0870086.1"/>
    </source>
</evidence>
<dbReference type="PANTHER" id="PTHR12197">
    <property type="entry name" value="HISTONE-LYSINE N-METHYLTRANSFERASE SMYD"/>
    <property type="match status" value="1"/>
</dbReference>
<accession>A0ABN9VAR1</accession>
<sequence length="515" mass="54844">QIWGSNGVHNNQDCSSSQDLPHSRALMSCQSACDRVDSNGSAVAEEDIELLVKHVQAYHGDTVLVSAAEGKGRILLAACEFEPGQRILLEYPLVQVAVNRSEAAYAELIRMQEEGALEFAPFFYWAALCSLTDKEIACARCQAWPSVPSQTQAQALRLHAPEESCQVPSAPVLSIVERMWEPEAGPDPLRLERLLQVWIHNSFDQGSADDALEAGAMYLAASMMSHSCNANAAWHLDEADSFMLHARGWIEQGDEITIPYLGPFDLCLPTCDRRAILSATKGFLCRCERCAAPLDAARSFTCPRSGGAAYASTDGASLVSEACGVLSEEEAAPLLGAEASLRPWARGRPEFHHDAGTSDTPEAAAPAPAADLLQRALAAGLARTHWIVDAARTAAAAEAGAGEESRGLLREACSALRASGPHTATRRARLQVALGRDLCTARSGAELAEAEEVLAAAAEALALLFGDDHPEHQEAAALRDRAQRLRSSTAAAPRRALADAARSAGGAGWARRGAR</sequence>
<protein>
    <recommendedName>
        <fullName evidence="2">SET domain-containing protein</fullName>
    </recommendedName>
</protein>
<dbReference type="InterPro" id="IPR001214">
    <property type="entry name" value="SET_dom"/>
</dbReference>
<dbReference type="InterPro" id="IPR046341">
    <property type="entry name" value="SET_dom_sf"/>
</dbReference>
<feature type="non-terminal residue" evidence="3">
    <location>
        <position position="1"/>
    </location>
</feature>
<reference evidence="3" key="1">
    <citation type="submission" date="2023-10" db="EMBL/GenBank/DDBJ databases">
        <authorList>
            <person name="Chen Y."/>
            <person name="Shah S."/>
            <person name="Dougan E. K."/>
            <person name="Thang M."/>
            <person name="Chan C."/>
        </authorList>
    </citation>
    <scope>NUCLEOTIDE SEQUENCE [LARGE SCALE GENOMIC DNA]</scope>
</reference>
<dbReference type="Gene3D" id="2.170.270.10">
    <property type="entry name" value="SET domain"/>
    <property type="match status" value="1"/>
</dbReference>